<protein>
    <submittedName>
        <fullName evidence="1">Uncharacterized protein</fullName>
    </submittedName>
</protein>
<gene>
    <name evidence="1" type="ORF">C2G38_2173544</name>
</gene>
<reference evidence="1 2" key="1">
    <citation type="submission" date="2018-06" db="EMBL/GenBank/DDBJ databases">
        <title>Comparative genomics reveals the genomic features of Rhizophagus irregularis, R. cerebriforme, R. diaphanum and Gigaspora rosea, and their symbiotic lifestyle signature.</title>
        <authorList>
            <person name="Morin E."/>
            <person name="San Clemente H."/>
            <person name="Chen E.C.H."/>
            <person name="De La Providencia I."/>
            <person name="Hainaut M."/>
            <person name="Kuo A."/>
            <person name="Kohler A."/>
            <person name="Murat C."/>
            <person name="Tang N."/>
            <person name="Roy S."/>
            <person name="Loubradou J."/>
            <person name="Henrissat B."/>
            <person name="Grigoriev I.V."/>
            <person name="Corradi N."/>
            <person name="Roux C."/>
            <person name="Martin F.M."/>
        </authorList>
    </citation>
    <scope>NUCLEOTIDE SEQUENCE [LARGE SCALE GENOMIC DNA]</scope>
    <source>
        <strain evidence="1 2">DAOM 194757</strain>
    </source>
</reference>
<dbReference type="Proteomes" id="UP000266673">
    <property type="component" value="Unassembled WGS sequence"/>
</dbReference>
<dbReference type="AlphaFoldDB" id="A0A397VUC9"/>
<accession>A0A397VUC9</accession>
<sequence>MNEARKLDPHNIKHMLSNDQIEKTEQKIGLFTMICIIFINEFVLEEGESYIRQKK</sequence>
<evidence type="ECO:0000313" key="2">
    <source>
        <dbReference type="Proteomes" id="UP000266673"/>
    </source>
</evidence>
<dbReference type="EMBL" id="QKWP01000301">
    <property type="protein sequence ID" value="RIB22616.1"/>
    <property type="molecule type" value="Genomic_DNA"/>
</dbReference>
<organism evidence="1 2">
    <name type="scientific">Gigaspora rosea</name>
    <dbReference type="NCBI Taxonomy" id="44941"/>
    <lineage>
        <taxon>Eukaryota</taxon>
        <taxon>Fungi</taxon>
        <taxon>Fungi incertae sedis</taxon>
        <taxon>Mucoromycota</taxon>
        <taxon>Glomeromycotina</taxon>
        <taxon>Glomeromycetes</taxon>
        <taxon>Diversisporales</taxon>
        <taxon>Gigasporaceae</taxon>
        <taxon>Gigaspora</taxon>
    </lineage>
</organism>
<evidence type="ECO:0000313" key="1">
    <source>
        <dbReference type="EMBL" id="RIB22616.1"/>
    </source>
</evidence>
<name>A0A397VUC9_9GLOM</name>
<keyword evidence="2" id="KW-1185">Reference proteome</keyword>
<proteinExistence type="predicted"/>
<comment type="caution">
    <text evidence="1">The sequence shown here is derived from an EMBL/GenBank/DDBJ whole genome shotgun (WGS) entry which is preliminary data.</text>
</comment>
<dbReference type="OrthoDB" id="10263032at2759"/>